<dbReference type="NCBIfam" id="TIGR00196">
    <property type="entry name" value="yjeF_cterm"/>
    <property type="match status" value="1"/>
</dbReference>
<keyword evidence="5 6" id="KW-0456">Lyase</keyword>
<dbReference type="GO" id="GO:0110051">
    <property type="term" value="P:metabolite repair"/>
    <property type="evidence" value="ECO:0007669"/>
    <property type="project" value="TreeGrafter"/>
</dbReference>
<dbReference type="PROSITE" id="PS01050">
    <property type="entry name" value="YJEF_C_2"/>
    <property type="match status" value="1"/>
</dbReference>
<keyword evidence="1 6" id="KW-0547">Nucleotide-binding</keyword>
<feature type="binding site" evidence="6">
    <location>
        <position position="149"/>
    </location>
    <ligand>
        <name>(6S)-NADPHX</name>
        <dbReference type="ChEBI" id="CHEBI:64076"/>
    </ligand>
</feature>
<feature type="domain" description="YjeF C-terminal" evidence="7">
    <location>
        <begin position="1"/>
        <end position="282"/>
    </location>
</feature>
<sequence>MSPALASRLAKNVDQHKYDHGHALVVAGGPGQGGAARLAARAALRVGAGLVTVGCPVEAMTENAAQLTSVMVRQLKGSAGLEDALGDARINALCIGPGLGRGTESRNMVRVALSTRRPIVLDADGLTSFADAPRALFGLLHGAAVLTPHEGEFAKLFPEQARLLKDASRGQILDPRREAVMAAAARCGATVLLKGPVTLVADPSGHMVELHLTGADAVPWLATAGAGDVLAGLITGLLARGFSPVQAAEAGAWLHAAAARLIGAGLIAEDLPDALPAVFEELEL</sequence>
<feature type="binding site" evidence="6">
    <location>
        <position position="227"/>
    </location>
    <ligand>
        <name>AMP</name>
        <dbReference type="ChEBI" id="CHEBI:456215"/>
    </ligand>
</feature>
<comment type="caution">
    <text evidence="8">The sequence shown here is derived from an EMBL/GenBank/DDBJ whole genome shotgun (WGS) entry which is preliminary data.</text>
</comment>
<dbReference type="GO" id="GO:0046496">
    <property type="term" value="P:nicotinamide nucleotide metabolic process"/>
    <property type="evidence" value="ECO:0007669"/>
    <property type="project" value="UniProtKB-UniRule"/>
</dbReference>
<feature type="binding site" evidence="6">
    <location>
        <position position="228"/>
    </location>
    <ligand>
        <name>(6S)-NADPHX</name>
        <dbReference type="ChEBI" id="CHEBI:64076"/>
    </ligand>
</feature>
<dbReference type="SUPFAM" id="SSF53613">
    <property type="entry name" value="Ribokinase-like"/>
    <property type="match status" value="1"/>
</dbReference>
<dbReference type="PANTHER" id="PTHR12592">
    <property type="entry name" value="ATP-DEPENDENT (S)-NAD(P)H-HYDRATE DEHYDRATASE FAMILY MEMBER"/>
    <property type="match status" value="1"/>
</dbReference>
<comment type="catalytic activity">
    <reaction evidence="6">
        <text>(6S)-NADHX + ADP = AMP + phosphate + NADH + H(+)</text>
        <dbReference type="Rhea" id="RHEA:32223"/>
        <dbReference type="ChEBI" id="CHEBI:15378"/>
        <dbReference type="ChEBI" id="CHEBI:43474"/>
        <dbReference type="ChEBI" id="CHEBI:57945"/>
        <dbReference type="ChEBI" id="CHEBI:64074"/>
        <dbReference type="ChEBI" id="CHEBI:456215"/>
        <dbReference type="ChEBI" id="CHEBI:456216"/>
        <dbReference type="EC" id="4.2.1.136"/>
    </reaction>
</comment>
<feature type="binding site" evidence="6">
    <location>
        <position position="35"/>
    </location>
    <ligand>
        <name>(6S)-NADPHX</name>
        <dbReference type="ChEBI" id="CHEBI:64076"/>
    </ligand>
</feature>
<evidence type="ECO:0000256" key="5">
    <source>
        <dbReference type="ARBA" id="ARBA00023239"/>
    </source>
</evidence>
<evidence type="ECO:0000256" key="1">
    <source>
        <dbReference type="ARBA" id="ARBA00022741"/>
    </source>
</evidence>
<dbReference type="Pfam" id="PF01256">
    <property type="entry name" value="Carb_kinase"/>
    <property type="match status" value="1"/>
</dbReference>
<dbReference type="InterPro" id="IPR000631">
    <property type="entry name" value="CARKD"/>
</dbReference>
<dbReference type="PANTHER" id="PTHR12592:SF0">
    <property type="entry name" value="ATP-DEPENDENT (S)-NAD(P)H-HYDRATE DEHYDRATASE"/>
    <property type="match status" value="1"/>
</dbReference>
<dbReference type="GO" id="GO:0005524">
    <property type="term" value="F:ATP binding"/>
    <property type="evidence" value="ECO:0007669"/>
    <property type="project" value="UniProtKB-KW"/>
</dbReference>
<evidence type="ECO:0000313" key="9">
    <source>
        <dbReference type="Proteomes" id="UP000294562"/>
    </source>
</evidence>
<dbReference type="Gene3D" id="3.40.1190.20">
    <property type="match status" value="1"/>
</dbReference>
<evidence type="ECO:0000259" key="7">
    <source>
        <dbReference type="PROSITE" id="PS51383"/>
    </source>
</evidence>
<dbReference type="OrthoDB" id="9806925at2"/>
<feature type="binding site" evidence="6">
    <location>
        <position position="98"/>
    </location>
    <ligand>
        <name>(6S)-NADPHX</name>
        <dbReference type="ChEBI" id="CHEBI:64076"/>
    </ligand>
</feature>
<name>A0A4R6AWH9_9RHOB</name>
<dbReference type="HAMAP" id="MF_01965">
    <property type="entry name" value="NADHX_dehydratase"/>
    <property type="match status" value="1"/>
</dbReference>
<accession>A0A4R6AWH9</accession>
<comment type="cofactor">
    <cofactor evidence="6">
        <name>Mg(2+)</name>
        <dbReference type="ChEBI" id="CHEBI:18420"/>
    </cofactor>
</comment>
<evidence type="ECO:0000256" key="2">
    <source>
        <dbReference type="ARBA" id="ARBA00022840"/>
    </source>
</evidence>
<keyword evidence="2 6" id="KW-0067">ATP-binding</keyword>
<feature type="binding site" evidence="6">
    <location>
        <begin position="194"/>
        <end position="198"/>
    </location>
    <ligand>
        <name>AMP</name>
        <dbReference type="ChEBI" id="CHEBI:456215"/>
    </ligand>
</feature>
<evidence type="ECO:0000313" key="8">
    <source>
        <dbReference type="EMBL" id="TDL88122.1"/>
    </source>
</evidence>
<gene>
    <name evidence="6" type="primary">nnrD</name>
    <name evidence="8" type="ORF">E2L05_09450</name>
</gene>
<comment type="catalytic activity">
    <reaction evidence="6">
        <text>(6S)-NADPHX + ADP = AMP + phosphate + NADPH + H(+)</text>
        <dbReference type="Rhea" id="RHEA:32235"/>
        <dbReference type="ChEBI" id="CHEBI:15378"/>
        <dbReference type="ChEBI" id="CHEBI:43474"/>
        <dbReference type="ChEBI" id="CHEBI:57783"/>
        <dbReference type="ChEBI" id="CHEBI:64076"/>
        <dbReference type="ChEBI" id="CHEBI:456215"/>
        <dbReference type="ChEBI" id="CHEBI:456216"/>
        <dbReference type="EC" id="4.2.1.136"/>
    </reaction>
</comment>
<dbReference type="GO" id="GO:0052855">
    <property type="term" value="F:ADP-dependent NAD(P)H-hydrate dehydratase activity"/>
    <property type="evidence" value="ECO:0007669"/>
    <property type="project" value="UniProtKB-UniRule"/>
</dbReference>
<dbReference type="EC" id="4.2.1.136" evidence="6"/>
<keyword evidence="9" id="KW-1185">Reference proteome</keyword>
<dbReference type="EMBL" id="SMZO01000017">
    <property type="protein sequence ID" value="TDL88122.1"/>
    <property type="molecule type" value="Genomic_DNA"/>
</dbReference>
<evidence type="ECO:0000256" key="6">
    <source>
        <dbReference type="HAMAP-Rule" id="MF_01965"/>
    </source>
</evidence>
<reference evidence="8 9" key="1">
    <citation type="submission" date="2019-03" db="EMBL/GenBank/DDBJ databases">
        <title>Rhodobacteraceae bacterium SM1902, a new member of the family Rhodobacteraceae isolated from Yantai.</title>
        <authorList>
            <person name="Sun Y."/>
        </authorList>
    </citation>
    <scope>NUCLEOTIDE SEQUENCE [LARGE SCALE GENOMIC DNA]</scope>
    <source>
        <strain evidence="8 9">SM1902</strain>
    </source>
</reference>
<dbReference type="AlphaFoldDB" id="A0A4R6AWH9"/>
<dbReference type="GO" id="GO:0052856">
    <property type="term" value="F:NAD(P)HX epimerase activity"/>
    <property type="evidence" value="ECO:0007669"/>
    <property type="project" value="TreeGrafter"/>
</dbReference>
<organism evidence="8 9">
    <name type="scientific">Meridianimarinicoccus aquatilis</name>
    <dbReference type="NCBI Taxonomy" id="2552766"/>
    <lineage>
        <taxon>Bacteria</taxon>
        <taxon>Pseudomonadati</taxon>
        <taxon>Pseudomonadota</taxon>
        <taxon>Alphaproteobacteria</taxon>
        <taxon>Rhodobacterales</taxon>
        <taxon>Paracoccaceae</taxon>
        <taxon>Meridianimarinicoccus</taxon>
    </lineage>
</organism>
<dbReference type="InterPro" id="IPR017953">
    <property type="entry name" value="Carbohydrate_kinase_pred_CS"/>
</dbReference>
<comment type="function">
    <text evidence="6">Catalyzes the dehydration of the S-form of NAD(P)HX at the expense of ADP, which is converted to AMP. Together with NAD(P)HX epimerase, which catalyzes the epimerization of the S- and R-forms, the enzyme allows the repair of both epimers of NAD(P)HX, a damaged form of NAD(P)H that is a result of enzymatic or heat-dependent hydration.</text>
</comment>
<dbReference type="CDD" id="cd01171">
    <property type="entry name" value="YXKO-related"/>
    <property type="match status" value="1"/>
</dbReference>
<protein>
    <recommendedName>
        <fullName evidence="6">ADP-dependent (S)-NAD(P)H-hydrate dehydratase</fullName>
        <ecNumber evidence="6">4.2.1.136</ecNumber>
    </recommendedName>
    <alternativeName>
        <fullName evidence="6">ADP-dependent NAD(P)HX dehydratase</fullName>
    </alternativeName>
</protein>
<dbReference type="InterPro" id="IPR029056">
    <property type="entry name" value="Ribokinase-like"/>
</dbReference>
<comment type="subunit">
    <text evidence="6">Homotetramer.</text>
</comment>
<evidence type="ECO:0000256" key="4">
    <source>
        <dbReference type="ARBA" id="ARBA00023027"/>
    </source>
</evidence>
<evidence type="ECO:0000256" key="3">
    <source>
        <dbReference type="ARBA" id="ARBA00022857"/>
    </source>
</evidence>
<keyword evidence="3 6" id="KW-0521">NADP</keyword>
<keyword evidence="4 6" id="KW-0520">NAD</keyword>
<proteinExistence type="inferred from homology"/>
<dbReference type="Proteomes" id="UP000294562">
    <property type="component" value="Unassembled WGS sequence"/>
</dbReference>
<comment type="similarity">
    <text evidence="6">Belongs to the NnrD/CARKD family.</text>
</comment>
<dbReference type="PROSITE" id="PS51383">
    <property type="entry name" value="YJEF_C_3"/>
    <property type="match status" value="1"/>
</dbReference>